<dbReference type="SUPFAM" id="SSF51905">
    <property type="entry name" value="FAD/NAD(P)-binding domain"/>
    <property type="match status" value="1"/>
</dbReference>
<sequence length="389" mass="42544">MILKNNKTADIAVVGAGIMGLAIAYTAAKKGLKVIVFERNTKAIGASIRNFGLIWPIGQAPGKAYERALNSRKVWQELVNKADLYAAQTGCLHLVYNQDELAVLEEFMTTAPGHGYQCQLLTPEEVSQKSSAAKTHGLLAGLWSTTELTVDPREVISQLPAFLESQYSVQFRFGTAVTSITMPYVDTAVERWQTDHVYVCSGADFETLYPSVFAGSGLTKCKLQMMRTGSQPGGWQLGPALCAGLTLRHYASFRHCTSLAALDKRVLAESPEVEKWGIHVLLSQTRLGELTIGDSHEYDLTPDPFDKDEIDQIILNYLHTFAHFPDTHIAQRWHGIYPKLPGQTEFIAQPEKGVTIVNGLSGAGMTLSFGLAEEVLQANAITASWQVGG</sequence>
<evidence type="ECO:0000256" key="1">
    <source>
        <dbReference type="ARBA" id="ARBA00001974"/>
    </source>
</evidence>
<dbReference type="PANTHER" id="PTHR13847:SF286">
    <property type="entry name" value="D-AMINO ACID DEHYDROGENASE"/>
    <property type="match status" value="1"/>
</dbReference>
<comment type="similarity">
    <text evidence="2">Belongs to the DadA oxidoreductase family.</text>
</comment>
<gene>
    <name evidence="6" type="ORF">Q0590_22045</name>
</gene>
<evidence type="ECO:0000259" key="5">
    <source>
        <dbReference type="Pfam" id="PF01266"/>
    </source>
</evidence>
<reference evidence="6" key="1">
    <citation type="submission" date="2023-07" db="EMBL/GenBank/DDBJ databases">
        <title>The genome sequence of Rhodocytophaga aerolata KACC 12507.</title>
        <authorList>
            <person name="Zhang X."/>
        </authorList>
    </citation>
    <scope>NUCLEOTIDE SEQUENCE</scope>
    <source>
        <strain evidence="6">KACC 12507</strain>
    </source>
</reference>
<dbReference type="InterPro" id="IPR017741">
    <property type="entry name" value="FAD-dependent_OxRdtase_HpnW"/>
</dbReference>
<dbReference type="NCBIfam" id="TIGR03364">
    <property type="entry name" value="HpnW_proposed"/>
    <property type="match status" value="1"/>
</dbReference>
<feature type="domain" description="FAD dependent oxidoreductase" evidence="5">
    <location>
        <begin position="10"/>
        <end position="375"/>
    </location>
</feature>
<dbReference type="InterPro" id="IPR036188">
    <property type="entry name" value="FAD/NAD-bd_sf"/>
</dbReference>
<keyword evidence="4" id="KW-0560">Oxidoreductase</keyword>
<dbReference type="EMBL" id="JAUKPO010000015">
    <property type="protein sequence ID" value="MDO1448976.1"/>
    <property type="molecule type" value="Genomic_DNA"/>
</dbReference>
<evidence type="ECO:0000256" key="4">
    <source>
        <dbReference type="ARBA" id="ARBA00023002"/>
    </source>
</evidence>
<organism evidence="6 7">
    <name type="scientific">Rhodocytophaga aerolata</name>
    <dbReference type="NCBI Taxonomy" id="455078"/>
    <lineage>
        <taxon>Bacteria</taxon>
        <taxon>Pseudomonadati</taxon>
        <taxon>Bacteroidota</taxon>
        <taxon>Cytophagia</taxon>
        <taxon>Cytophagales</taxon>
        <taxon>Rhodocytophagaceae</taxon>
        <taxon>Rhodocytophaga</taxon>
    </lineage>
</organism>
<evidence type="ECO:0000313" key="7">
    <source>
        <dbReference type="Proteomes" id="UP001168528"/>
    </source>
</evidence>
<keyword evidence="3" id="KW-0285">Flavoprotein</keyword>
<evidence type="ECO:0000256" key="2">
    <source>
        <dbReference type="ARBA" id="ARBA00009410"/>
    </source>
</evidence>
<dbReference type="Gene3D" id="3.30.9.10">
    <property type="entry name" value="D-Amino Acid Oxidase, subunit A, domain 2"/>
    <property type="match status" value="1"/>
</dbReference>
<dbReference type="RefSeq" id="WP_302039777.1">
    <property type="nucleotide sequence ID" value="NZ_JAUKPO010000015.1"/>
</dbReference>
<evidence type="ECO:0000313" key="6">
    <source>
        <dbReference type="EMBL" id="MDO1448976.1"/>
    </source>
</evidence>
<accession>A0ABT8RBB2</accession>
<comment type="caution">
    <text evidence="6">The sequence shown here is derived from an EMBL/GenBank/DDBJ whole genome shotgun (WGS) entry which is preliminary data.</text>
</comment>
<dbReference type="Pfam" id="PF01266">
    <property type="entry name" value="DAO"/>
    <property type="match status" value="1"/>
</dbReference>
<keyword evidence="7" id="KW-1185">Reference proteome</keyword>
<evidence type="ECO:0000256" key="3">
    <source>
        <dbReference type="ARBA" id="ARBA00022630"/>
    </source>
</evidence>
<dbReference type="Gene3D" id="3.50.50.60">
    <property type="entry name" value="FAD/NAD(P)-binding domain"/>
    <property type="match status" value="1"/>
</dbReference>
<dbReference type="InterPro" id="IPR006076">
    <property type="entry name" value="FAD-dep_OxRdtase"/>
</dbReference>
<dbReference type="Proteomes" id="UP001168528">
    <property type="component" value="Unassembled WGS sequence"/>
</dbReference>
<proteinExistence type="inferred from homology"/>
<comment type="cofactor">
    <cofactor evidence="1">
        <name>FAD</name>
        <dbReference type="ChEBI" id="CHEBI:57692"/>
    </cofactor>
</comment>
<protein>
    <submittedName>
        <fullName evidence="6">TIGR03364 family FAD-dependent oxidoreductase</fullName>
    </submittedName>
</protein>
<name>A0ABT8RBB2_9BACT</name>
<dbReference type="PANTHER" id="PTHR13847">
    <property type="entry name" value="SARCOSINE DEHYDROGENASE-RELATED"/>
    <property type="match status" value="1"/>
</dbReference>